<dbReference type="RefSeq" id="WP_301189802.1">
    <property type="nucleotide sequence ID" value="NZ_JAPDPJ010000011.1"/>
</dbReference>
<organism evidence="1 2">
    <name type="scientific">Plebeiibacterium sediminum</name>
    <dbReference type="NCBI Taxonomy" id="2992112"/>
    <lineage>
        <taxon>Bacteria</taxon>
        <taxon>Pseudomonadati</taxon>
        <taxon>Bacteroidota</taxon>
        <taxon>Bacteroidia</taxon>
        <taxon>Marinilabiliales</taxon>
        <taxon>Marinilabiliaceae</taxon>
        <taxon>Plebeiibacterium</taxon>
    </lineage>
</organism>
<evidence type="ECO:0000313" key="1">
    <source>
        <dbReference type="EMBL" id="MCW3786236.1"/>
    </source>
</evidence>
<comment type="caution">
    <text evidence="1">The sequence shown here is derived from an EMBL/GenBank/DDBJ whole genome shotgun (WGS) entry which is preliminary data.</text>
</comment>
<gene>
    <name evidence="1" type="ORF">OM075_07150</name>
</gene>
<evidence type="ECO:0000313" key="2">
    <source>
        <dbReference type="Proteomes" id="UP001209229"/>
    </source>
</evidence>
<dbReference type="GO" id="GO:0016788">
    <property type="term" value="F:hydrolase activity, acting on ester bonds"/>
    <property type="evidence" value="ECO:0007669"/>
    <property type="project" value="UniProtKB-ARBA"/>
</dbReference>
<dbReference type="Gene3D" id="3.40.50.1110">
    <property type="entry name" value="SGNH hydrolase"/>
    <property type="match status" value="1"/>
</dbReference>
<keyword evidence="2" id="KW-1185">Reference proteome</keyword>
<dbReference type="AlphaFoldDB" id="A0AAE3M2V5"/>
<sequence length="251" mass="28771">MEKNTDNTYFQLNPEVINRIASKRIYFGHMSVGRNILSGTSRYISNNSLDIKIVDNIPMTDLNIENGFIYHTQIGKNGNPYSKIKDFEFKINSELSTNIDVAFFKFCYVDFIEGTDVESVFKIYTETMDSLSSKYPDIIFTHSTVPLRKLQSGFKAFVKKMIGRSIGLEDNIARNKFNKLLKKRYQNDAAIFDIALYESTKPNNQRAFIKVGNDTCYTLVPDYTYDGGHLNTIGEDYLGEQLLVFLSQISK</sequence>
<proteinExistence type="predicted"/>
<reference evidence="1" key="1">
    <citation type="submission" date="2022-10" db="EMBL/GenBank/DDBJ databases">
        <authorList>
            <person name="Yu W.X."/>
        </authorList>
    </citation>
    <scope>NUCLEOTIDE SEQUENCE</scope>
    <source>
        <strain evidence="1">AAT</strain>
    </source>
</reference>
<dbReference type="SUPFAM" id="SSF52266">
    <property type="entry name" value="SGNH hydrolase"/>
    <property type="match status" value="1"/>
</dbReference>
<dbReference type="Proteomes" id="UP001209229">
    <property type="component" value="Unassembled WGS sequence"/>
</dbReference>
<name>A0AAE3M2V5_9BACT</name>
<protein>
    <submittedName>
        <fullName evidence="1">Uncharacterized protein</fullName>
    </submittedName>
</protein>
<dbReference type="InterPro" id="IPR036514">
    <property type="entry name" value="SGNH_hydro_sf"/>
</dbReference>
<dbReference type="EMBL" id="JAPDPJ010000011">
    <property type="protein sequence ID" value="MCW3786236.1"/>
    <property type="molecule type" value="Genomic_DNA"/>
</dbReference>
<accession>A0AAE3M2V5</accession>